<evidence type="ECO:0000313" key="2">
    <source>
        <dbReference type="EMBL" id="RAK02234.1"/>
    </source>
</evidence>
<accession>A0A327X810</accession>
<dbReference type="InterPro" id="IPR050218">
    <property type="entry name" value="LptD"/>
</dbReference>
<name>A0A327X810_LARAB</name>
<dbReference type="PANTHER" id="PTHR30189">
    <property type="entry name" value="LPS-ASSEMBLY PROTEIN"/>
    <property type="match status" value="1"/>
</dbReference>
<dbReference type="PANTHER" id="PTHR30189:SF1">
    <property type="entry name" value="LPS-ASSEMBLY PROTEIN LPTD"/>
    <property type="match status" value="1"/>
</dbReference>
<dbReference type="InterPro" id="IPR045659">
    <property type="entry name" value="LptD_2"/>
</dbReference>
<evidence type="ECO:0000259" key="1">
    <source>
        <dbReference type="Pfam" id="PF19838"/>
    </source>
</evidence>
<reference evidence="2 3" key="1">
    <citation type="submission" date="2018-06" db="EMBL/GenBank/DDBJ databases">
        <title>Genomic Encyclopedia of Archaeal and Bacterial Type Strains, Phase II (KMG-II): from individual species to whole genera.</title>
        <authorList>
            <person name="Goeker M."/>
        </authorList>
    </citation>
    <scope>NUCLEOTIDE SEQUENCE [LARGE SCALE GENOMIC DNA]</scope>
    <source>
        <strain evidence="2 3">DSM 21851</strain>
    </source>
</reference>
<evidence type="ECO:0000313" key="3">
    <source>
        <dbReference type="Proteomes" id="UP000248790"/>
    </source>
</evidence>
<comment type="caution">
    <text evidence="2">The sequence shown here is derived from an EMBL/GenBank/DDBJ whole genome shotgun (WGS) entry which is preliminary data.</text>
</comment>
<keyword evidence="3" id="KW-1185">Reference proteome</keyword>
<organism evidence="2 3">
    <name type="scientific">Larkinella arboricola</name>
    <dbReference type="NCBI Taxonomy" id="643671"/>
    <lineage>
        <taxon>Bacteria</taxon>
        <taxon>Pseudomonadati</taxon>
        <taxon>Bacteroidota</taxon>
        <taxon>Cytophagia</taxon>
        <taxon>Cytophagales</taxon>
        <taxon>Spirosomataceae</taxon>
        <taxon>Larkinella</taxon>
    </lineage>
</organism>
<dbReference type="AlphaFoldDB" id="A0A327X810"/>
<feature type="domain" description="LPS-assembly protein LptD central" evidence="1">
    <location>
        <begin position="231"/>
        <end position="759"/>
    </location>
</feature>
<gene>
    <name evidence="2" type="ORF">LX87_00354</name>
</gene>
<dbReference type="Proteomes" id="UP000248790">
    <property type="component" value="Unassembled WGS sequence"/>
</dbReference>
<dbReference type="GO" id="GO:0009279">
    <property type="term" value="C:cell outer membrane"/>
    <property type="evidence" value="ECO:0007669"/>
    <property type="project" value="TreeGrafter"/>
</dbReference>
<dbReference type="EMBL" id="QLMC01000001">
    <property type="protein sequence ID" value="RAK02234.1"/>
    <property type="molecule type" value="Genomic_DNA"/>
</dbReference>
<sequence length="976" mass="108907">MIKLKNIYFILRNLVSCLLVLLPLVIHAQQKPVRRTLPAFTPRSAAPTSATVTGNSVVVDTTRRDSLSVARLDSVNTGGDLQTTVNYSAKDSTLFDATGQIVELFGDAKVDYGDIHLTAAYIKLNWTTNEVFAQGRYDSTAKKTIGLPVFQDNSGRYDTQEIRYNFKTRKGFIKGVITAQGEGNVRGKTVKKDAEDNLYIRNAIYTTCNLTTPHFHINASKIKVVHNRQLISGPFNLVINDIPTPLALPFGFFPVPKKNEIGTSGLIFPQYGEEPNGRGFYLRDGGYYFAISQYVNASIRGQIYSNGSWGLGITSEYLKRYRFGGNFSLTYARNRTRSLFDETPPSNDFSILWSHSPRPRGNSQFSANVNVSSNSYNQLNTSLSSGRYVSNAANSGVNFSRKFGQYVTSSANLNVSQNFGRFNPTTNRRENGQTNISSGINFGVAQIAPFALKGGTGRWYESFRLGLDFNSQITVNNTIRRVDTTGLGFPLFTTLSYVGDPLQSVRDSLEAVRNQELYSNSSLLPFTMANLPTILNNAQITTRYSLPISLPNFKLARYLNFTPGVSLSGDIYTKSLQYRYIADRRAVQVDTVSGISATYFLSFSASMNTRAYGTFFIRAGRLEAIRHTIAPSISFSYTPDLSSAFTTTIDQFNDPYDSSKPLRISRYRGLGGTAGTSSFTSRSAAISYSIVNQIEMKLRSRSDSAKSEFEKVSLFDNISLSGSYNPYATRYKLSPVNLSANTQILKKVSFNFSAVFDPYAYADNIKNPTGVYWIPDLPYSYFYQTGPYVNAYRLNKTDRLAINEGQGLAHLQNLNFYLSTQFAPKGSQKPKVAPNPQNQTPTDAAELRNINRNPEDYVDFSIPWSVNLSYTFSLTKLTPAESQIIQALQVTGDLSLTPKWKISVQSGFDFSAKAPSLTTISVHRDLHCWDMNFSYTPFSGNRFRSNFYSFDLRVKSAILQDLKISRRRSSGGYGYY</sequence>
<dbReference type="Pfam" id="PF19838">
    <property type="entry name" value="LptD_2"/>
    <property type="match status" value="1"/>
</dbReference>
<dbReference type="GO" id="GO:1990351">
    <property type="term" value="C:transporter complex"/>
    <property type="evidence" value="ECO:0007669"/>
    <property type="project" value="TreeGrafter"/>
</dbReference>
<proteinExistence type="predicted"/>
<protein>
    <submittedName>
        <fullName evidence="2">Lipopolysaccharide assembly outer membrane protein LptD (OstA)</fullName>
    </submittedName>
</protein>